<dbReference type="AlphaFoldDB" id="A0A8S0S1L8"/>
<dbReference type="GO" id="GO:0006952">
    <property type="term" value="P:defense response"/>
    <property type="evidence" value="ECO:0007669"/>
    <property type="project" value="UniProtKB-KW"/>
</dbReference>
<dbReference type="EMBL" id="CACTIH010003808">
    <property type="protein sequence ID" value="CAA2985445.1"/>
    <property type="molecule type" value="Genomic_DNA"/>
</dbReference>
<comment type="similarity">
    <text evidence="1">Belongs to the disease resistance NB-LRR family.</text>
</comment>
<keyword evidence="2" id="KW-0433">Leucine-rich repeat</keyword>
<evidence type="ECO:0000256" key="1">
    <source>
        <dbReference type="ARBA" id="ARBA00008894"/>
    </source>
</evidence>
<proteinExistence type="inferred from homology"/>
<reference evidence="6 7" key="1">
    <citation type="submission" date="2019-12" db="EMBL/GenBank/DDBJ databases">
        <authorList>
            <person name="Alioto T."/>
            <person name="Alioto T."/>
            <person name="Gomez Garrido J."/>
        </authorList>
    </citation>
    <scope>NUCLEOTIDE SEQUENCE [LARGE SCALE GENOMIC DNA]</scope>
</reference>
<accession>A0A8S0S1L8</accession>
<evidence type="ECO:0000313" key="6">
    <source>
        <dbReference type="EMBL" id="CAA2985445.1"/>
    </source>
</evidence>
<keyword evidence="3" id="KW-0677">Repeat</keyword>
<dbReference type="CDD" id="cd14798">
    <property type="entry name" value="RX-CC_like"/>
    <property type="match status" value="1"/>
</dbReference>
<evidence type="ECO:0000256" key="2">
    <source>
        <dbReference type="ARBA" id="ARBA00022614"/>
    </source>
</evidence>
<keyword evidence="4" id="KW-0611">Plant defense</keyword>
<sequence length="445" mass="50630">MDISPTNSFTSPADLLQIVIDHISYVSSQHQHIIDTLHWFISIQRYGFFGEFARNIFYELVLPGLEQELKVFFTVPDQQILSKLTPTLNSNEVVAAFINFLLLMVEVILHFEEDSIARVKGSFQNLRTELGFLISFLGDTAMHLLPTETIVIDIEDVVNEVGSFLYSFLSAIVMFILICKEEEFYTRMHGWEVVVNEVRSLCLSDFIHFLEDVPLLNTKLKATIDIKASLHEIGSLLDSFISTKNDQAKEPGNLNLALSDLLAKFETLKTKIKEHCITVSKMPSDMVPKTGVVSLFIVDSVLDDLMDLINNKSDSIVVVNDQIVTLHEELMLLGSFITDIALRHEAKHEELVIRSRDIAYEVEYVINSLPHVWYLSLRLPQLIDKIQLIMMAVKEMKNNVDVARMSIVSKHPHEHVDPQSEESPILEDFVVGFDNVTTEIVEQLV</sequence>
<dbReference type="InterPro" id="IPR038005">
    <property type="entry name" value="RX-like_CC"/>
</dbReference>
<evidence type="ECO:0000256" key="5">
    <source>
        <dbReference type="ARBA" id="ARBA00022840"/>
    </source>
</evidence>
<dbReference type="Gramene" id="OE9A019916T1">
    <property type="protein sequence ID" value="OE9A019916C1"/>
    <property type="gene ID" value="OE9A019916"/>
</dbReference>
<gene>
    <name evidence="6" type="ORF">OLEA9_A019916</name>
</gene>
<organism evidence="6 7">
    <name type="scientific">Olea europaea subsp. europaea</name>
    <dbReference type="NCBI Taxonomy" id="158383"/>
    <lineage>
        <taxon>Eukaryota</taxon>
        <taxon>Viridiplantae</taxon>
        <taxon>Streptophyta</taxon>
        <taxon>Embryophyta</taxon>
        <taxon>Tracheophyta</taxon>
        <taxon>Spermatophyta</taxon>
        <taxon>Magnoliopsida</taxon>
        <taxon>eudicotyledons</taxon>
        <taxon>Gunneridae</taxon>
        <taxon>Pentapetalae</taxon>
        <taxon>asterids</taxon>
        <taxon>lamiids</taxon>
        <taxon>Lamiales</taxon>
        <taxon>Oleaceae</taxon>
        <taxon>Oleeae</taxon>
        <taxon>Olea</taxon>
    </lineage>
</organism>
<comment type="caution">
    <text evidence="6">The sequence shown here is derived from an EMBL/GenBank/DDBJ whole genome shotgun (WGS) entry which is preliminary data.</text>
</comment>
<evidence type="ECO:0000256" key="3">
    <source>
        <dbReference type="ARBA" id="ARBA00022737"/>
    </source>
</evidence>
<protein>
    <submittedName>
        <fullName evidence="6">Uncharacterized protein</fullName>
    </submittedName>
</protein>
<keyword evidence="5" id="KW-0067">ATP-binding</keyword>
<dbReference type="OrthoDB" id="1288760at2759"/>
<keyword evidence="5" id="KW-0547">Nucleotide-binding</keyword>
<dbReference type="GO" id="GO:0005524">
    <property type="term" value="F:ATP binding"/>
    <property type="evidence" value="ECO:0007669"/>
    <property type="project" value="UniProtKB-KW"/>
</dbReference>
<dbReference type="Proteomes" id="UP000594638">
    <property type="component" value="Unassembled WGS sequence"/>
</dbReference>
<evidence type="ECO:0000313" key="7">
    <source>
        <dbReference type="Proteomes" id="UP000594638"/>
    </source>
</evidence>
<name>A0A8S0S1L8_OLEEU</name>
<keyword evidence="7" id="KW-1185">Reference proteome</keyword>
<evidence type="ECO:0000256" key="4">
    <source>
        <dbReference type="ARBA" id="ARBA00022821"/>
    </source>
</evidence>